<keyword evidence="1" id="KW-0472">Membrane</keyword>
<evidence type="ECO:0000313" key="2">
    <source>
        <dbReference type="EMBL" id="ACB96994.1"/>
    </source>
</evidence>
<dbReference type="eggNOG" id="ENOG5032VTM">
    <property type="taxonomic scope" value="Bacteria"/>
</dbReference>
<gene>
    <name evidence="2" type="ordered locus">Bind_3437</name>
</gene>
<dbReference type="Proteomes" id="UP000001695">
    <property type="component" value="Chromosome"/>
</dbReference>
<evidence type="ECO:0008006" key="4">
    <source>
        <dbReference type="Google" id="ProtNLM"/>
    </source>
</evidence>
<protein>
    <recommendedName>
        <fullName evidence="4">Transmembrane protein</fullName>
    </recommendedName>
</protein>
<name>B2IEQ4_BEII9</name>
<evidence type="ECO:0000256" key="1">
    <source>
        <dbReference type="SAM" id="Phobius"/>
    </source>
</evidence>
<feature type="transmembrane region" description="Helical" evidence="1">
    <location>
        <begin position="12"/>
        <end position="38"/>
    </location>
</feature>
<keyword evidence="1" id="KW-0812">Transmembrane</keyword>
<dbReference type="EMBL" id="CP001016">
    <property type="protein sequence ID" value="ACB96994.1"/>
    <property type="molecule type" value="Genomic_DNA"/>
</dbReference>
<keyword evidence="1" id="KW-1133">Transmembrane helix</keyword>
<reference evidence="3" key="1">
    <citation type="submission" date="2008-03" db="EMBL/GenBank/DDBJ databases">
        <title>Complete sequence of chromosome of Beijerinckia indica subsp. indica ATCC 9039.</title>
        <authorList>
            <consortium name="US DOE Joint Genome Institute"/>
            <person name="Copeland A."/>
            <person name="Lucas S."/>
            <person name="Lapidus A."/>
            <person name="Glavina del Rio T."/>
            <person name="Dalin E."/>
            <person name="Tice H."/>
            <person name="Bruce D."/>
            <person name="Goodwin L."/>
            <person name="Pitluck S."/>
            <person name="LaButti K."/>
            <person name="Schmutz J."/>
            <person name="Larimer F."/>
            <person name="Land M."/>
            <person name="Hauser L."/>
            <person name="Kyrpides N."/>
            <person name="Mikhailova N."/>
            <person name="Dunfield P.F."/>
            <person name="Dedysh S.N."/>
            <person name="Liesack W."/>
            <person name="Saw J.H."/>
            <person name="Alam M."/>
            <person name="Chen Y."/>
            <person name="Murrell J.C."/>
            <person name="Richardson P."/>
        </authorList>
    </citation>
    <scope>NUCLEOTIDE SEQUENCE [LARGE SCALE GENOMIC DNA]</scope>
    <source>
        <strain evidence="3">ATCC 9039 / DSM 1715 / NCIMB 8712</strain>
    </source>
</reference>
<keyword evidence="3" id="KW-1185">Reference proteome</keyword>
<dbReference type="AlphaFoldDB" id="B2IEQ4"/>
<proteinExistence type="predicted"/>
<accession>B2IEQ4</accession>
<organism evidence="2 3">
    <name type="scientific">Beijerinckia indica subsp. indica (strain ATCC 9039 / DSM 1715 / NCIMB 8712)</name>
    <dbReference type="NCBI Taxonomy" id="395963"/>
    <lineage>
        <taxon>Bacteria</taxon>
        <taxon>Pseudomonadati</taxon>
        <taxon>Pseudomonadota</taxon>
        <taxon>Alphaproteobacteria</taxon>
        <taxon>Hyphomicrobiales</taxon>
        <taxon>Beijerinckiaceae</taxon>
        <taxon>Beijerinckia</taxon>
    </lineage>
</organism>
<feature type="transmembrane region" description="Helical" evidence="1">
    <location>
        <begin position="50"/>
        <end position="71"/>
    </location>
</feature>
<dbReference type="HOGENOM" id="CLU_2634073_0_0_5"/>
<sequence length="82" mass="8914">MASSAETTKTINWLHVSTLVAVAILVGTEMVGASWAAGWALGGLLQLDPMISRAIEILFALCGFVLLFYFMRTAIKNEPIRD</sequence>
<dbReference type="RefSeq" id="WP_012386342.1">
    <property type="nucleotide sequence ID" value="NC_010581.1"/>
</dbReference>
<dbReference type="KEGG" id="bid:Bind_3437"/>
<reference evidence="2 3" key="2">
    <citation type="journal article" date="2010" name="J. Bacteriol.">
        <title>Complete genome sequence of Beijerinckia indica subsp. indica.</title>
        <authorList>
            <person name="Tamas I."/>
            <person name="Dedysh S.N."/>
            <person name="Liesack W."/>
            <person name="Stott M.B."/>
            <person name="Alam M."/>
            <person name="Murrell J.C."/>
            <person name="Dunfield P.F."/>
        </authorList>
    </citation>
    <scope>NUCLEOTIDE SEQUENCE [LARGE SCALE GENOMIC DNA]</scope>
    <source>
        <strain evidence="3">ATCC 9039 / DSM 1715 / NCIMB 8712</strain>
    </source>
</reference>
<evidence type="ECO:0000313" key="3">
    <source>
        <dbReference type="Proteomes" id="UP000001695"/>
    </source>
</evidence>